<accession>A0A7X6LN44</accession>
<dbReference type="AlphaFoldDB" id="A0A7X6LN44"/>
<reference evidence="1 2" key="1">
    <citation type="submission" date="2020-04" db="EMBL/GenBank/DDBJ databases">
        <title>MicrobeNet Type strains.</title>
        <authorList>
            <person name="Nicholson A.C."/>
        </authorList>
    </citation>
    <scope>NUCLEOTIDE SEQUENCE [LARGE SCALE GENOMIC DNA]</scope>
    <source>
        <strain evidence="1 2">CCUG 33494</strain>
    </source>
</reference>
<comment type="caution">
    <text evidence="1">The sequence shown here is derived from an EMBL/GenBank/DDBJ whole genome shotgun (WGS) entry which is preliminary data.</text>
</comment>
<name>A0A7X6LN44_WEIHE</name>
<sequence length="108" mass="12832">MVTLMDNQDELHYKLINAARFFQNDYQDRGMVKWQGYFLSDHTEDVGKYSKNRMDNRMREDHEEMSEESISQHLMQAFDQQFSVTIQLRNHNAEGIVSPLYHGKVLGF</sequence>
<dbReference type="Proteomes" id="UP000585749">
    <property type="component" value="Unassembled WGS sequence"/>
</dbReference>
<protein>
    <recommendedName>
        <fullName evidence="3">DNA-directed RNA polymerase beta subunit</fullName>
    </recommendedName>
</protein>
<gene>
    <name evidence="1" type="ORF">HF960_06015</name>
</gene>
<evidence type="ECO:0000313" key="2">
    <source>
        <dbReference type="Proteomes" id="UP000585749"/>
    </source>
</evidence>
<dbReference type="EMBL" id="JAAXPM010000008">
    <property type="protein sequence ID" value="NKY67219.1"/>
    <property type="molecule type" value="Genomic_DNA"/>
</dbReference>
<evidence type="ECO:0000313" key="1">
    <source>
        <dbReference type="EMBL" id="NKY67219.1"/>
    </source>
</evidence>
<organism evidence="1 2">
    <name type="scientific">Weissella hellenica</name>
    <dbReference type="NCBI Taxonomy" id="46256"/>
    <lineage>
        <taxon>Bacteria</taxon>
        <taxon>Bacillati</taxon>
        <taxon>Bacillota</taxon>
        <taxon>Bacilli</taxon>
        <taxon>Lactobacillales</taxon>
        <taxon>Lactobacillaceae</taxon>
        <taxon>Weissella</taxon>
    </lineage>
</organism>
<proteinExistence type="predicted"/>
<dbReference type="OrthoDB" id="1644322at2"/>
<evidence type="ECO:0008006" key="3">
    <source>
        <dbReference type="Google" id="ProtNLM"/>
    </source>
</evidence>
<dbReference type="RefSeq" id="WP_137604613.1">
    <property type="nucleotide sequence ID" value="NZ_BJEG01000008.1"/>
</dbReference>